<dbReference type="InterPro" id="IPR006668">
    <property type="entry name" value="Mg_transptr_MgtE_intracell_dom"/>
</dbReference>
<dbReference type="OrthoDB" id="9790355at2"/>
<dbReference type="Gene3D" id="1.25.60.10">
    <property type="entry name" value="MgtE N-terminal domain-like"/>
    <property type="match status" value="1"/>
</dbReference>
<dbReference type="RefSeq" id="WP_146922250.1">
    <property type="nucleotide sequence ID" value="NZ_CP042430.1"/>
</dbReference>
<dbReference type="PANTHER" id="PTHR43773:SF1">
    <property type="entry name" value="MAGNESIUM TRANSPORTER MGTE"/>
    <property type="match status" value="1"/>
</dbReference>
<dbReference type="SUPFAM" id="SSF54631">
    <property type="entry name" value="CBS-domain pair"/>
    <property type="match status" value="1"/>
</dbReference>
<keyword evidence="1" id="KW-0129">CBS domain</keyword>
<dbReference type="SMART" id="SM00116">
    <property type="entry name" value="CBS"/>
    <property type="match status" value="1"/>
</dbReference>
<sequence>MPAATAPVLHLSLVVGSALVDADGDRLGRVEDLIVRLGDAGYPPITGLMVSVAGRLSYVAAEAVADIADGAVTLRTAKLDLGRFERRPEEVLLKEDVLDHQLINVDGARLVRANEIELARVEGWWRVVGVDVGPRGGLRRLLPRPVGRHVAPGGFLDWASVEPFVGHVPSVRLRVPHPKLARLHPAQIADLVEAASHHEGEEIMLAVGAGDSELEADVFEELDEQHQREFLQERSDADVAAVLARMAPDDAADVVAELDDDRREGVLALLPASPRTKIRTLLGFDRAQAGGLMSTEFICVYHQATTAEVLDRVRRGDVADDLLTSVFVMDTHRRLEGSVPVTALVRADGDVPVAQLLRPGTPHLVADADLEEVARLMADFNLTSVAVVDDREQMIGVITVDDVLKTLLPKGWRRRFGLLGDE</sequence>
<dbReference type="SUPFAM" id="SSF158791">
    <property type="entry name" value="MgtE N-terminal domain-like"/>
    <property type="match status" value="1"/>
</dbReference>
<dbReference type="PROSITE" id="PS51371">
    <property type="entry name" value="CBS"/>
    <property type="match status" value="1"/>
</dbReference>
<protein>
    <submittedName>
        <fullName evidence="3">Magnesium transporter</fullName>
    </submittedName>
</protein>
<dbReference type="InterPro" id="IPR000644">
    <property type="entry name" value="CBS_dom"/>
</dbReference>
<reference evidence="3 4" key="1">
    <citation type="journal article" date="2018" name="J. Microbiol.">
        <title>Baekduia soli gen. nov., sp. nov., a novel bacterium isolated from the soil of Baekdu Mountain and proposal of a novel family name, Baekduiaceae fam. nov.</title>
        <authorList>
            <person name="An D.S."/>
            <person name="Siddiqi M.Z."/>
            <person name="Kim K.H."/>
            <person name="Yu H.S."/>
            <person name="Im W.T."/>
        </authorList>
    </citation>
    <scope>NUCLEOTIDE SEQUENCE [LARGE SCALE GENOMIC DNA]</scope>
    <source>
        <strain evidence="3 4">BR7-21</strain>
    </source>
</reference>
<dbReference type="KEGG" id="bsol:FSW04_21490"/>
<organism evidence="3 4">
    <name type="scientific">Baekduia soli</name>
    <dbReference type="NCBI Taxonomy" id="496014"/>
    <lineage>
        <taxon>Bacteria</taxon>
        <taxon>Bacillati</taxon>
        <taxon>Actinomycetota</taxon>
        <taxon>Thermoleophilia</taxon>
        <taxon>Solirubrobacterales</taxon>
        <taxon>Baekduiaceae</taxon>
        <taxon>Baekduia</taxon>
    </lineage>
</organism>
<dbReference type="InterPro" id="IPR006669">
    <property type="entry name" value="MgtE_transporter"/>
</dbReference>
<feature type="domain" description="CBS" evidence="2">
    <location>
        <begin position="357"/>
        <end position="415"/>
    </location>
</feature>
<evidence type="ECO:0000313" key="4">
    <source>
        <dbReference type="Proteomes" id="UP000321805"/>
    </source>
</evidence>
<dbReference type="Pfam" id="PF00571">
    <property type="entry name" value="CBS"/>
    <property type="match status" value="1"/>
</dbReference>
<dbReference type="Pfam" id="PF03448">
    <property type="entry name" value="MgtE_N"/>
    <property type="match status" value="1"/>
</dbReference>
<keyword evidence="4" id="KW-1185">Reference proteome</keyword>
<evidence type="ECO:0000256" key="1">
    <source>
        <dbReference type="PROSITE-ProRule" id="PRU00703"/>
    </source>
</evidence>
<dbReference type="InterPro" id="IPR038076">
    <property type="entry name" value="MgtE_N_sf"/>
</dbReference>
<dbReference type="SMART" id="SM00924">
    <property type="entry name" value="MgtE_N"/>
    <property type="match status" value="1"/>
</dbReference>
<accession>A0A5B8UA15</accession>
<dbReference type="Proteomes" id="UP000321805">
    <property type="component" value="Chromosome"/>
</dbReference>
<dbReference type="AlphaFoldDB" id="A0A5B8UA15"/>
<evidence type="ECO:0000313" key="3">
    <source>
        <dbReference type="EMBL" id="QEC49885.1"/>
    </source>
</evidence>
<dbReference type="InterPro" id="IPR046342">
    <property type="entry name" value="CBS_dom_sf"/>
</dbReference>
<dbReference type="EMBL" id="CP042430">
    <property type="protein sequence ID" value="QEC49885.1"/>
    <property type="molecule type" value="Genomic_DNA"/>
</dbReference>
<name>A0A5B8UA15_9ACTN</name>
<evidence type="ECO:0000259" key="2">
    <source>
        <dbReference type="PROSITE" id="PS51371"/>
    </source>
</evidence>
<gene>
    <name evidence="3" type="ORF">FSW04_21490</name>
</gene>
<dbReference type="Gene3D" id="3.10.580.10">
    <property type="entry name" value="CBS-domain"/>
    <property type="match status" value="1"/>
</dbReference>
<dbReference type="GO" id="GO:0016020">
    <property type="term" value="C:membrane"/>
    <property type="evidence" value="ECO:0007669"/>
    <property type="project" value="InterPro"/>
</dbReference>
<dbReference type="PANTHER" id="PTHR43773">
    <property type="entry name" value="MAGNESIUM TRANSPORTER MGTE"/>
    <property type="match status" value="1"/>
</dbReference>
<dbReference type="GO" id="GO:0015095">
    <property type="term" value="F:magnesium ion transmembrane transporter activity"/>
    <property type="evidence" value="ECO:0007669"/>
    <property type="project" value="InterPro"/>
</dbReference>
<proteinExistence type="predicted"/>
<dbReference type="CDD" id="cd04606">
    <property type="entry name" value="CBS_pair_Mg_transporter"/>
    <property type="match status" value="1"/>
</dbReference>